<reference evidence="2" key="1">
    <citation type="submission" date="2016-10" db="EMBL/GenBank/DDBJ databases">
        <title>Genome sequence of Streptomyces malaysiense MUSC 136.</title>
        <authorList>
            <person name="Lee L.-H."/>
            <person name="Ser H.-L."/>
        </authorList>
    </citation>
    <scope>NUCLEOTIDE SEQUENCE [LARGE SCALE GENOMIC DNA]</scope>
    <source>
        <strain evidence="2">MUSC 136</strain>
    </source>
</reference>
<protein>
    <recommendedName>
        <fullName evidence="1">RmlD-like substrate binding domain-containing protein</fullName>
    </recommendedName>
</protein>
<gene>
    <name evidence="2" type="ORF">VT52_018050</name>
</gene>
<dbReference type="OrthoDB" id="3384012at2"/>
<accession>A0A1J4PZI8</accession>
<feature type="domain" description="RmlD-like substrate binding" evidence="1">
    <location>
        <begin position="6"/>
        <end position="274"/>
    </location>
</feature>
<keyword evidence="3" id="KW-1185">Reference proteome</keyword>
<dbReference type="SUPFAM" id="SSF51735">
    <property type="entry name" value="NAD(P)-binding Rossmann-fold domains"/>
    <property type="match status" value="1"/>
</dbReference>
<dbReference type="EMBL" id="LBDA02000039">
    <property type="protein sequence ID" value="OIK26169.1"/>
    <property type="molecule type" value="Genomic_DNA"/>
</dbReference>
<dbReference type="InterPro" id="IPR036291">
    <property type="entry name" value="NAD(P)-bd_dom_sf"/>
</dbReference>
<evidence type="ECO:0000313" key="3">
    <source>
        <dbReference type="Proteomes" id="UP000034838"/>
    </source>
</evidence>
<dbReference type="Proteomes" id="UP000034838">
    <property type="component" value="Unassembled WGS sequence"/>
</dbReference>
<proteinExistence type="predicted"/>
<evidence type="ECO:0000259" key="1">
    <source>
        <dbReference type="Pfam" id="PF04321"/>
    </source>
</evidence>
<sequence>MSTTTLIVGSGFVGRAVAARLAAGGGTPVLASRTPPPRDTAPWVRLDATDAAACARAVDEVRPDRLVLVHGPSDVTWCEADPGRALALHSAAARHLTAAARGRRTVLISTDNVFDGSRPDNDETTPTAPANAYGRAKLAAERIVGAAPDATVLRVSLVYGWEPADCAKWLNFFAACAHRLRAGERVEAPRDQWTTPVAVEDVAAVTAAVLEPGAPGLLHLGGPDRVSRAEWAEAIADGLGVPRSRVTRVPRAAGRYASRPTHTCLTSTLLDEVLGRHGLRVRGVAEGVRDLLEAAP</sequence>
<dbReference type="PANTHER" id="PTHR43242">
    <property type="entry name" value="NAD(P)-BINDING ROSSMANN-FOLD SUPERFAMILY PROTEIN"/>
    <property type="match status" value="1"/>
</dbReference>
<evidence type="ECO:0000313" key="2">
    <source>
        <dbReference type="EMBL" id="OIK26169.1"/>
    </source>
</evidence>
<dbReference type="RefSeq" id="WP_046422472.1">
    <property type="nucleotide sequence ID" value="NZ_LBDA02000039.1"/>
</dbReference>
<name>A0A1J4PZI8_9ACTN</name>
<dbReference type="AlphaFoldDB" id="A0A1J4PZI8"/>
<comment type="caution">
    <text evidence="2">The sequence shown here is derived from an EMBL/GenBank/DDBJ whole genome shotgun (WGS) entry which is preliminary data.</text>
</comment>
<dbReference type="PANTHER" id="PTHR43242:SF1">
    <property type="entry name" value="NAD(P)-BINDING ROSSMANN-FOLD SUPERFAMILY PROTEIN"/>
    <property type="match status" value="1"/>
</dbReference>
<dbReference type="InterPro" id="IPR029903">
    <property type="entry name" value="RmlD-like-bd"/>
</dbReference>
<organism evidence="2 3">
    <name type="scientific">Streptomyces malaysiense</name>
    <dbReference type="NCBI Taxonomy" id="1428626"/>
    <lineage>
        <taxon>Bacteria</taxon>
        <taxon>Bacillati</taxon>
        <taxon>Actinomycetota</taxon>
        <taxon>Actinomycetes</taxon>
        <taxon>Kitasatosporales</taxon>
        <taxon>Streptomycetaceae</taxon>
        <taxon>Streptomyces</taxon>
    </lineage>
</organism>
<dbReference type="Pfam" id="PF04321">
    <property type="entry name" value="RmlD_sub_bind"/>
    <property type="match status" value="1"/>
</dbReference>
<dbReference type="Gene3D" id="3.40.50.720">
    <property type="entry name" value="NAD(P)-binding Rossmann-like Domain"/>
    <property type="match status" value="1"/>
</dbReference>